<dbReference type="AlphaFoldDB" id="A0A1H1KSL5"/>
<accession>A0A1H1KSL5</accession>
<sequence>MKKIIIVILVLIIAGLGWYLFIKKYDYQFETTARYGPGAVSYELSEWKRLNGLENSGDIEVVDRRDFNSLTQKIKIDSSKSLEFKWELERINDSSTSVTLNVLSPKNKLTNRIAIVNPFQKSNYIDSLKKLVLNFSKQLRDNQNQYKITPSNNIVETPEMDCICSTSRNIPLTGKAKEMMRTISSLENFVLNNKIGISGYPFLKVTDWDREKDLIDFDFCFPVSDISKLTGTNTIRIKKYPSKKALKLIFNGNYRLSHVSWFDLIYLAGERGHKRYDWPMEVYHDNPKIDMNELNWKAEIYLPILN</sequence>
<dbReference type="RefSeq" id="WP_089660852.1">
    <property type="nucleotide sequence ID" value="NZ_LT629745.1"/>
</dbReference>
<evidence type="ECO:0000313" key="3">
    <source>
        <dbReference type="Proteomes" id="UP000198858"/>
    </source>
</evidence>
<dbReference type="InterPro" id="IPR011256">
    <property type="entry name" value="Reg_factor_effector_dom_sf"/>
</dbReference>
<dbReference type="Proteomes" id="UP000198858">
    <property type="component" value="Chromosome I"/>
</dbReference>
<gene>
    <name evidence="2" type="ORF">SAMN04488552_0108</name>
</gene>
<feature type="transmembrane region" description="Helical" evidence="1">
    <location>
        <begin position="5"/>
        <end position="22"/>
    </location>
</feature>
<dbReference type="SUPFAM" id="SSF55136">
    <property type="entry name" value="Probable bacterial effector-binding domain"/>
    <property type="match status" value="1"/>
</dbReference>
<reference evidence="2 3" key="1">
    <citation type="submission" date="2016-10" db="EMBL/GenBank/DDBJ databases">
        <authorList>
            <person name="Varghese N."/>
            <person name="Submissions S."/>
        </authorList>
    </citation>
    <scope>NUCLEOTIDE SEQUENCE [LARGE SCALE GENOMIC DNA]</scope>
    <source>
        <strain evidence="2 3">Mar_2010_102</strain>
    </source>
</reference>
<keyword evidence="1" id="KW-0472">Membrane</keyword>
<proteinExistence type="predicted"/>
<organism evidence="2 3">
    <name type="scientific">Christiangramia echinicola</name>
    <dbReference type="NCBI Taxonomy" id="279359"/>
    <lineage>
        <taxon>Bacteria</taxon>
        <taxon>Pseudomonadati</taxon>
        <taxon>Bacteroidota</taxon>
        <taxon>Flavobacteriia</taxon>
        <taxon>Flavobacteriales</taxon>
        <taxon>Flavobacteriaceae</taxon>
        <taxon>Christiangramia</taxon>
    </lineage>
</organism>
<dbReference type="STRING" id="1250231.SAMN04488552_0108"/>
<keyword evidence="1" id="KW-0812">Transmembrane</keyword>
<keyword evidence="3" id="KW-1185">Reference proteome</keyword>
<protein>
    <submittedName>
        <fullName evidence="2">Effector-binding domain-containing protein</fullName>
    </submittedName>
</protein>
<keyword evidence="1" id="KW-1133">Transmembrane helix</keyword>
<dbReference type="EMBL" id="LT629745">
    <property type="protein sequence ID" value="SDR65338.1"/>
    <property type="molecule type" value="Genomic_DNA"/>
</dbReference>
<evidence type="ECO:0000313" key="2">
    <source>
        <dbReference type="EMBL" id="SDR65338.1"/>
    </source>
</evidence>
<evidence type="ECO:0000256" key="1">
    <source>
        <dbReference type="SAM" id="Phobius"/>
    </source>
</evidence>
<dbReference type="Gene3D" id="3.20.80.10">
    <property type="entry name" value="Regulatory factor, effector binding domain"/>
    <property type="match status" value="1"/>
</dbReference>
<name>A0A1H1KSL5_9FLAO</name>